<dbReference type="OrthoDB" id="9803665at2"/>
<evidence type="ECO:0000256" key="1">
    <source>
        <dbReference type="ARBA" id="ARBA00001933"/>
    </source>
</evidence>
<keyword evidence="9" id="KW-0032">Aminotransferase</keyword>
<evidence type="ECO:0000313" key="9">
    <source>
        <dbReference type="EMBL" id="MEC0484520.1"/>
    </source>
</evidence>
<reference evidence="8" key="2">
    <citation type="submission" date="2015-10" db="EMBL/GenBank/DDBJ databases">
        <authorList>
            <person name="Gilbert D.G."/>
        </authorList>
    </citation>
    <scope>NUCLEOTIDE SEQUENCE</scope>
    <source>
        <strain evidence="8">GO-13</strain>
    </source>
</reference>
<dbReference type="InterPro" id="IPR002129">
    <property type="entry name" value="PyrdxlP-dep_de-COase"/>
</dbReference>
<keyword evidence="3" id="KW-0210">Decarboxylase</keyword>
<name>A0A0J6EY91_9BACI</name>
<comment type="similarity">
    <text evidence="2 7">Belongs to the group II decarboxylase family.</text>
</comment>
<dbReference type="AlphaFoldDB" id="A0A0J6EY91"/>
<comment type="caution">
    <text evidence="8">The sequence shown here is derived from an EMBL/GenBank/DDBJ whole genome shotgun (WGS) entry which is preliminary data.</text>
</comment>
<organism evidence="8 10">
    <name type="scientific">Bacillus glycinifermentans</name>
    <dbReference type="NCBI Taxonomy" id="1664069"/>
    <lineage>
        <taxon>Bacteria</taxon>
        <taxon>Bacillati</taxon>
        <taxon>Bacillota</taxon>
        <taxon>Bacilli</taxon>
        <taxon>Bacillales</taxon>
        <taxon>Bacillaceae</taxon>
        <taxon>Bacillus</taxon>
    </lineage>
</organism>
<dbReference type="PANTHER" id="PTHR45677:SF8">
    <property type="entry name" value="CYSTEINE SULFINIC ACID DECARBOXYLASE"/>
    <property type="match status" value="1"/>
</dbReference>
<dbReference type="InterPro" id="IPR015424">
    <property type="entry name" value="PyrdxlP-dep_Trfase"/>
</dbReference>
<dbReference type="GO" id="GO:0030170">
    <property type="term" value="F:pyridoxal phosphate binding"/>
    <property type="evidence" value="ECO:0007669"/>
    <property type="project" value="InterPro"/>
</dbReference>
<dbReference type="PATRIC" id="fig|1664069.3.peg.5469"/>
<reference evidence="9 11" key="3">
    <citation type="submission" date="2023-03" db="EMBL/GenBank/DDBJ databases">
        <title>Agriculturally important microbes genome sequencing.</title>
        <authorList>
            <person name="Dunlap C."/>
        </authorList>
    </citation>
    <scope>NUCLEOTIDE SEQUENCE [LARGE SCALE GENOMIC DNA]</scope>
    <source>
        <strain evidence="9 11">CBP-3203</strain>
    </source>
</reference>
<dbReference type="EMBL" id="LECW02000001">
    <property type="protein sequence ID" value="KRT95602.1"/>
    <property type="molecule type" value="Genomic_DNA"/>
</dbReference>
<sequence>MKPSFLPKNAFIDPNGQNIKEISILVDQIVKFVIEHGSSAGNHRTLPSPESSHYGDIPETGIELEELLKKLQAIVKNSMNPLSPNYMGHMDSIPTLMSCLGEFVSTSVNNNMLSLEMSPVFSKMEVQLLDTFARMFGYDDNSGGVMTSGGSLANLQALAAARNHQLKVKESGLFGLSGQPVIFASDVSHTSLHKAAMLLGLGISSIVPVKSNSDSKMDLDDLKKKISQAKNEGKIPFAIAATAGTTVTGSIDPIRSIADIARENGLWLHVDAAYGGALIFSEAYRDKLNGIEMADSITFNPQKWMYIAKTCAMVLFKNRGVLETDFRISAPYMNETDFTNLGEINVQGTRHADILKLYLSLQHIGLKGYRELLHESLALKDEFIKQVKQRHYLELSGDPDTNVVCFRSIPQDLDEAQWDNWNLELQQFLLNEENVFFSLPAFKGSRWLRAVLLNPFISNTHIERVFEKIDGFYDQRLSL</sequence>
<evidence type="ECO:0000256" key="5">
    <source>
        <dbReference type="ARBA" id="ARBA00023239"/>
    </source>
</evidence>
<dbReference type="GO" id="GO:0019752">
    <property type="term" value="P:carboxylic acid metabolic process"/>
    <property type="evidence" value="ECO:0007669"/>
    <property type="project" value="InterPro"/>
</dbReference>
<evidence type="ECO:0000313" key="10">
    <source>
        <dbReference type="Proteomes" id="UP000036168"/>
    </source>
</evidence>
<dbReference type="PANTHER" id="PTHR45677">
    <property type="entry name" value="GLUTAMATE DECARBOXYLASE-RELATED"/>
    <property type="match status" value="1"/>
</dbReference>
<keyword evidence="9" id="KW-0808">Transferase</keyword>
<feature type="modified residue" description="N6-(pyridoxal phosphate)lysine" evidence="6">
    <location>
        <position position="303"/>
    </location>
</feature>
<evidence type="ECO:0000313" key="11">
    <source>
        <dbReference type="Proteomes" id="UP001341297"/>
    </source>
</evidence>
<dbReference type="GO" id="GO:0004058">
    <property type="term" value="F:aromatic-L-amino-acid decarboxylase activity"/>
    <property type="evidence" value="ECO:0007669"/>
    <property type="project" value="UniProtKB-ARBA"/>
</dbReference>
<evidence type="ECO:0000256" key="3">
    <source>
        <dbReference type="ARBA" id="ARBA00022793"/>
    </source>
</evidence>
<evidence type="ECO:0000256" key="2">
    <source>
        <dbReference type="ARBA" id="ARBA00009533"/>
    </source>
</evidence>
<gene>
    <name evidence="8" type="ORF">AB447_200365</name>
    <name evidence="9" type="ORF">P8828_06600</name>
</gene>
<evidence type="ECO:0000256" key="7">
    <source>
        <dbReference type="RuleBase" id="RU000382"/>
    </source>
</evidence>
<dbReference type="Gene3D" id="3.40.640.10">
    <property type="entry name" value="Type I PLP-dependent aspartate aminotransferase-like (Major domain)"/>
    <property type="match status" value="1"/>
</dbReference>
<dbReference type="InterPro" id="IPR015421">
    <property type="entry name" value="PyrdxlP-dep_Trfase_major"/>
</dbReference>
<evidence type="ECO:0000256" key="6">
    <source>
        <dbReference type="PIRSR" id="PIRSR602129-50"/>
    </source>
</evidence>
<dbReference type="GO" id="GO:0008483">
    <property type="term" value="F:transaminase activity"/>
    <property type="evidence" value="ECO:0007669"/>
    <property type="project" value="UniProtKB-KW"/>
</dbReference>
<reference evidence="8 10" key="1">
    <citation type="journal article" date="2015" name="Int. J. Syst. Evol. Microbiol.">
        <title>Bacillus glycinifermentans sp. nov., isolated from fermented soybean paste.</title>
        <authorList>
            <person name="Kim S.J."/>
            <person name="Dunlap C.A."/>
            <person name="Kwon S.W."/>
            <person name="Rooney A.P."/>
        </authorList>
    </citation>
    <scope>NUCLEOTIDE SEQUENCE [LARGE SCALE GENOMIC DNA]</scope>
    <source>
        <strain evidence="8 10">GO-13</strain>
    </source>
</reference>
<dbReference type="RefSeq" id="WP_048355756.1">
    <property type="nucleotide sequence ID" value="NZ_CP023481.1"/>
</dbReference>
<dbReference type="GO" id="GO:0005737">
    <property type="term" value="C:cytoplasm"/>
    <property type="evidence" value="ECO:0007669"/>
    <property type="project" value="TreeGrafter"/>
</dbReference>
<evidence type="ECO:0000256" key="4">
    <source>
        <dbReference type="ARBA" id="ARBA00022898"/>
    </source>
</evidence>
<keyword evidence="4 6" id="KW-0663">Pyridoxal phosphate</keyword>
<accession>A0A0J6DZF5</accession>
<dbReference type="Proteomes" id="UP000036168">
    <property type="component" value="Unassembled WGS sequence"/>
</dbReference>
<dbReference type="Proteomes" id="UP001341297">
    <property type="component" value="Unassembled WGS sequence"/>
</dbReference>
<evidence type="ECO:0000313" key="8">
    <source>
        <dbReference type="EMBL" id="KRT95602.1"/>
    </source>
</evidence>
<accession>A0A0J6EY91</accession>
<comment type="cofactor">
    <cofactor evidence="1 6 7">
        <name>pyridoxal 5'-phosphate</name>
        <dbReference type="ChEBI" id="CHEBI:597326"/>
    </cofactor>
</comment>
<dbReference type="Gene3D" id="3.90.1150.170">
    <property type="match status" value="1"/>
</dbReference>
<protein>
    <submittedName>
        <fullName evidence="8">2-diaminobutyrate decarboxylase</fullName>
    </submittedName>
    <submittedName>
        <fullName evidence="9">Aminotransferase class I/II-fold pyridoxal phosphate-dependent enzyme</fullName>
    </submittedName>
</protein>
<dbReference type="Pfam" id="PF00282">
    <property type="entry name" value="Pyridoxal_deC"/>
    <property type="match status" value="1"/>
</dbReference>
<keyword evidence="11" id="KW-1185">Reference proteome</keyword>
<dbReference type="STRING" id="1664069.BGLY_0235"/>
<dbReference type="EMBL" id="JARRTL010000007">
    <property type="protein sequence ID" value="MEC0484520.1"/>
    <property type="molecule type" value="Genomic_DNA"/>
</dbReference>
<proteinExistence type="inferred from homology"/>
<keyword evidence="5 7" id="KW-0456">Lyase</keyword>
<dbReference type="SUPFAM" id="SSF53383">
    <property type="entry name" value="PLP-dependent transferases"/>
    <property type="match status" value="1"/>
</dbReference>